<feature type="compositionally biased region" description="Basic and acidic residues" evidence="1">
    <location>
        <begin position="1"/>
        <end position="21"/>
    </location>
</feature>
<evidence type="ECO:0000313" key="3">
    <source>
        <dbReference type="Proteomes" id="UP001163046"/>
    </source>
</evidence>
<organism evidence="2 3">
    <name type="scientific">Desmophyllum pertusum</name>
    <dbReference type="NCBI Taxonomy" id="174260"/>
    <lineage>
        <taxon>Eukaryota</taxon>
        <taxon>Metazoa</taxon>
        <taxon>Cnidaria</taxon>
        <taxon>Anthozoa</taxon>
        <taxon>Hexacorallia</taxon>
        <taxon>Scleractinia</taxon>
        <taxon>Caryophylliina</taxon>
        <taxon>Caryophylliidae</taxon>
        <taxon>Desmophyllum</taxon>
    </lineage>
</organism>
<gene>
    <name evidence="2" type="ORF">OS493_012483</name>
</gene>
<dbReference type="EMBL" id="MU825878">
    <property type="protein sequence ID" value="KAJ7386139.1"/>
    <property type="molecule type" value="Genomic_DNA"/>
</dbReference>
<evidence type="ECO:0000313" key="2">
    <source>
        <dbReference type="EMBL" id="KAJ7386139.1"/>
    </source>
</evidence>
<name>A0A9W9ZUD0_9CNID</name>
<accession>A0A9W9ZUD0</accession>
<dbReference type="Proteomes" id="UP001163046">
    <property type="component" value="Unassembled WGS sequence"/>
</dbReference>
<sequence>MNDHGDEPNGGRSADDQEKRRQTITIHGRLREVIRSVEEADNGRITDSVLSDLVTTAEQFKAILQELQSLYEEDKYNDVEDKASLADEELTLNHAYVLIDEIKISQSYKFVDPCYLLLQPAARIKALAEAAAARENAEYERIVAEKEHVCRECDAELERNCEQERTQHDRDLAMLAATRKVAVANAKVKAIELAMEEQEIEEKREIPGIPRDKTKERTLNWVHSNPNSVTQSLLEKFETKCQPEIPKVKDESRKLNWAHTKLVSEVPPPKNEISQQNFPASKSSEIPHVNTAQHTSSRSFVASTPIRETSASQLIET</sequence>
<proteinExistence type="predicted"/>
<feature type="region of interest" description="Disordered" evidence="1">
    <location>
        <begin position="266"/>
        <end position="317"/>
    </location>
</feature>
<dbReference type="AlphaFoldDB" id="A0A9W9ZUD0"/>
<feature type="compositionally biased region" description="Polar residues" evidence="1">
    <location>
        <begin position="272"/>
        <end position="317"/>
    </location>
</feature>
<reference evidence="2" key="1">
    <citation type="submission" date="2023-01" db="EMBL/GenBank/DDBJ databases">
        <title>Genome assembly of the deep-sea coral Lophelia pertusa.</title>
        <authorList>
            <person name="Herrera S."/>
            <person name="Cordes E."/>
        </authorList>
    </citation>
    <scope>NUCLEOTIDE SEQUENCE</scope>
    <source>
        <strain evidence="2">USNM1676648</strain>
        <tissue evidence="2">Polyp</tissue>
    </source>
</reference>
<evidence type="ECO:0000256" key="1">
    <source>
        <dbReference type="SAM" id="MobiDB-lite"/>
    </source>
</evidence>
<comment type="caution">
    <text evidence="2">The sequence shown here is derived from an EMBL/GenBank/DDBJ whole genome shotgun (WGS) entry which is preliminary data.</text>
</comment>
<feature type="region of interest" description="Disordered" evidence="1">
    <location>
        <begin position="1"/>
        <end position="22"/>
    </location>
</feature>
<protein>
    <submittedName>
        <fullName evidence="2">Uncharacterized protein</fullName>
    </submittedName>
</protein>
<keyword evidence="3" id="KW-1185">Reference proteome</keyword>